<feature type="region of interest" description="Disordered" evidence="1">
    <location>
        <begin position="1"/>
        <end position="41"/>
    </location>
</feature>
<organism evidence="2">
    <name type="scientific">uncultured Chloroflexota bacterium</name>
    <dbReference type="NCBI Taxonomy" id="166587"/>
    <lineage>
        <taxon>Bacteria</taxon>
        <taxon>Bacillati</taxon>
        <taxon>Chloroflexota</taxon>
        <taxon>environmental samples</taxon>
    </lineage>
</organism>
<reference evidence="2" key="1">
    <citation type="submission" date="2020-02" db="EMBL/GenBank/DDBJ databases">
        <authorList>
            <person name="Meier V. D."/>
        </authorList>
    </citation>
    <scope>NUCLEOTIDE SEQUENCE</scope>
    <source>
        <strain evidence="2">AVDCRST_MAG77</strain>
    </source>
</reference>
<dbReference type="EMBL" id="CADCTC010000282">
    <property type="protein sequence ID" value="CAA9298293.1"/>
    <property type="molecule type" value="Genomic_DNA"/>
</dbReference>
<evidence type="ECO:0000313" key="2">
    <source>
        <dbReference type="EMBL" id="CAA9298293.1"/>
    </source>
</evidence>
<name>A0A6J4K8G7_9CHLR</name>
<protein>
    <submittedName>
        <fullName evidence="2">Uncharacterized protein</fullName>
    </submittedName>
</protein>
<dbReference type="AlphaFoldDB" id="A0A6J4K8G7"/>
<gene>
    <name evidence="2" type="ORF">AVDCRST_MAG77-5383</name>
</gene>
<proteinExistence type="predicted"/>
<sequence length="78" mass="8636">MLPRPAKLRALDAADSTEPADDSPPAEDNRHCRTCGAPLPDRASRSRAICRLCNAQTWFGYLADATARRRRATQRRAA</sequence>
<evidence type="ECO:0000256" key="1">
    <source>
        <dbReference type="SAM" id="MobiDB-lite"/>
    </source>
</evidence>
<accession>A0A6J4K8G7</accession>